<dbReference type="InterPro" id="IPR004507">
    <property type="entry name" value="UbiX-like"/>
</dbReference>
<dbReference type="Pfam" id="PF02441">
    <property type="entry name" value="Flavoprotein"/>
    <property type="match status" value="2"/>
</dbReference>
<dbReference type="GO" id="GO:0004659">
    <property type="term" value="F:prenyltransferase activity"/>
    <property type="evidence" value="ECO:0007669"/>
    <property type="project" value="UniProtKB-KW"/>
</dbReference>
<evidence type="ECO:0000313" key="7">
    <source>
        <dbReference type="Proteomes" id="UP000502377"/>
    </source>
</evidence>
<evidence type="ECO:0000256" key="1">
    <source>
        <dbReference type="ARBA" id="ARBA00022602"/>
    </source>
</evidence>
<keyword evidence="6" id="KW-0456">Lyase</keyword>
<reference evidence="6 7" key="1">
    <citation type="submission" date="2016-07" db="EMBL/GenBank/DDBJ databases">
        <title>Comparative genomics of the Campylobacter concisus group.</title>
        <authorList>
            <person name="Miller W.G."/>
            <person name="Yee E."/>
            <person name="Chapman M.H."/>
            <person name="Huynh S."/>
            <person name="Bono J.L."/>
            <person name="On S.L.W."/>
            <person name="StLeger J."/>
            <person name="Foster G."/>
            <person name="Parker C.T."/>
        </authorList>
    </citation>
    <scope>NUCLEOTIDE SEQUENCE [LARGE SCALE GENOMIC DNA]</scope>
    <source>
        <strain evidence="6 7">ATCC 33238</strain>
    </source>
</reference>
<organism evidence="6 7">
    <name type="scientific">Campylobacter rectus</name>
    <name type="common">Wolinella recta</name>
    <dbReference type="NCBI Taxonomy" id="203"/>
    <lineage>
        <taxon>Bacteria</taxon>
        <taxon>Pseudomonadati</taxon>
        <taxon>Campylobacterota</taxon>
        <taxon>Epsilonproteobacteria</taxon>
        <taxon>Campylobacterales</taxon>
        <taxon>Campylobacteraceae</taxon>
        <taxon>Campylobacter</taxon>
    </lineage>
</organism>
<keyword evidence="1" id="KW-0637">Prenyltransferase</keyword>
<dbReference type="Proteomes" id="UP000502377">
    <property type="component" value="Chromosome"/>
</dbReference>
<sequence length="427" mass="47023">MKIFLGISGASGVNLGLKLAFEIAKRAQLHLCVSKNAMNVLEKELNFTDFFRKNGENLNTIGATSGKFDEATAKFSNAARRGEVLNFRTDQNAVKFDKIYGDENDSDADFQIWAPNLKRANKNDSQKRYGESAKFANLSFAQSEADFGDSDKKSKSKNSEFVSNGTQIFSDENLKNCKTIGGVGSRDNGDLDDANGQICQNSGKFYGGYDDKIKEQDGKICGKIDVIKSQNKDNFDKIYAENSAKNSDKFDTRFNEKNKAGISREFSAVKSQDKDNFDKFLSQNGAKQDEIHQIWQDLQNRAVIYGDSDLAAAPSSGSFGIGATIIAPCSINTLAKIHAGFADTLITRAAAVALKERKRLILGVREMPFSTLALEHAAKLSALGAVIAPPVLGYYSAQNSLEDMENFIIGKWLDLLGLKHQIYKRWS</sequence>
<keyword evidence="2" id="KW-0285">Flavoprotein</keyword>
<dbReference type="GO" id="GO:0008694">
    <property type="term" value="F:4-hydroxy-3-polyprenylbenzoate decarboxylase activity"/>
    <property type="evidence" value="ECO:0007669"/>
    <property type="project" value="UniProtKB-EC"/>
</dbReference>
<dbReference type="InterPro" id="IPR036551">
    <property type="entry name" value="Flavin_trans-like"/>
</dbReference>
<dbReference type="EC" id="4.1.1.98" evidence="6"/>
<dbReference type="NCBIfam" id="TIGR00421">
    <property type="entry name" value="ubiX_pad"/>
    <property type="match status" value="1"/>
</dbReference>
<evidence type="ECO:0000313" key="6">
    <source>
        <dbReference type="EMBL" id="QCD46788.1"/>
    </source>
</evidence>
<dbReference type="InterPro" id="IPR003382">
    <property type="entry name" value="Flavoprotein"/>
</dbReference>
<proteinExistence type="predicted"/>
<feature type="domain" description="Flavoprotein" evidence="5">
    <location>
        <begin position="297"/>
        <end position="416"/>
    </location>
</feature>
<dbReference type="SUPFAM" id="SSF52507">
    <property type="entry name" value="Homo-oligomeric flavin-containing Cys decarboxylases, HFCD"/>
    <property type="match status" value="1"/>
</dbReference>
<dbReference type="Gene3D" id="3.40.50.1950">
    <property type="entry name" value="Flavin prenyltransferase-like"/>
    <property type="match status" value="2"/>
</dbReference>
<protein>
    <submittedName>
        <fullName evidence="6">3-octaprenyl-4-hydroxybenzoate carboxy-lyase</fullName>
        <ecNumber evidence="6">4.1.1.98</ecNumber>
    </submittedName>
</protein>
<evidence type="ECO:0000256" key="4">
    <source>
        <dbReference type="ARBA" id="ARBA00022679"/>
    </source>
</evidence>
<name>A0A6G5QM58_CAMRE</name>
<dbReference type="AlphaFoldDB" id="A0A6G5QM58"/>
<gene>
    <name evidence="6" type="primary">ubiX</name>
    <name evidence="6" type="ORF">CRECT_1128</name>
</gene>
<keyword evidence="3" id="KW-0288">FMN</keyword>
<accession>A0A6G5QM58</accession>
<keyword evidence="4" id="KW-0808">Transferase</keyword>
<evidence type="ECO:0000256" key="3">
    <source>
        <dbReference type="ARBA" id="ARBA00022643"/>
    </source>
</evidence>
<evidence type="ECO:0000259" key="5">
    <source>
        <dbReference type="Pfam" id="PF02441"/>
    </source>
</evidence>
<feature type="domain" description="Flavoprotein" evidence="5">
    <location>
        <begin position="1"/>
        <end position="49"/>
    </location>
</feature>
<evidence type="ECO:0000256" key="2">
    <source>
        <dbReference type="ARBA" id="ARBA00022630"/>
    </source>
</evidence>
<dbReference type="EMBL" id="CP012543">
    <property type="protein sequence ID" value="QCD46788.1"/>
    <property type="molecule type" value="Genomic_DNA"/>
</dbReference>
<dbReference type="KEGG" id="crx:CRECT_1128"/>